<sequence length="98" mass="10452">MASVTPCVPIGKHGDVMVPAKIDKRDDIGGGRRRAHIDERDEVAARPPAAILLVCVRFPGGWERTAPLLGDGPSGRGREGVREARGQGPLASPDRNKH</sequence>
<dbReference type="AlphaFoldDB" id="A0A401SMY7"/>
<evidence type="ECO:0000313" key="3">
    <source>
        <dbReference type="Proteomes" id="UP000287033"/>
    </source>
</evidence>
<name>A0A401SMY7_CHIPU</name>
<evidence type="ECO:0000256" key="1">
    <source>
        <dbReference type="SAM" id="MobiDB-lite"/>
    </source>
</evidence>
<accession>A0A401SMY7</accession>
<protein>
    <submittedName>
        <fullName evidence="2">Uncharacterized protein</fullName>
    </submittedName>
</protein>
<reference evidence="2 3" key="1">
    <citation type="journal article" date="2018" name="Nat. Ecol. Evol.">
        <title>Shark genomes provide insights into elasmobranch evolution and the origin of vertebrates.</title>
        <authorList>
            <person name="Hara Y"/>
            <person name="Yamaguchi K"/>
            <person name="Onimaru K"/>
            <person name="Kadota M"/>
            <person name="Koyanagi M"/>
            <person name="Keeley SD"/>
            <person name="Tatsumi K"/>
            <person name="Tanaka K"/>
            <person name="Motone F"/>
            <person name="Kageyama Y"/>
            <person name="Nozu R"/>
            <person name="Adachi N"/>
            <person name="Nishimura O"/>
            <person name="Nakagawa R"/>
            <person name="Tanegashima C"/>
            <person name="Kiyatake I"/>
            <person name="Matsumoto R"/>
            <person name="Murakumo K"/>
            <person name="Nishida K"/>
            <person name="Terakita A"/>
            <person name="Kuratani S"/>
            <person name="Sato K"/>
            <person name="Hyodo S Kuraku.S."/>
        </authorList>
    </citation>
    <scope>NUCLEOTIDE SEQUENCE [LARGE SCALE GENOMIC DNA]</scope>
</reference>
<organism evidence="2 3">
    <name type="scientific">Chiloscyllium punctatum</name>
    <name type="common">Brownbanded bambooshark</name>
    <name type="synonym">Hemiscyllium punctatum</name>
    <dbReference type="NCBI Taxonomy" id="137246"/>
    <lineage>
        <taxon>Eukaryota</taxon>
        <taxon>Metazoa</taxon>
        <taxon>Chordata</taxon>
        <taxon>Craniata</taxon>
        <taxon>Vertebrata</taxon>
        <taxon>Chondrichthyes</taxon>
        <taxon>Elasmobranchii</taxon>
        <taxon>Galeomorphii</taxon>
        <taxon>Galeoidea</taxon>
        <taxon>Orectolobiformes</taxon>
        <taxon>Hemiscylliidae</taxon>
        <taxon>Chiloscyllium</taxon>
    </lineage>
</organism>
<feature type="compositionally biased region" description="Basic and acidic residues" evidence="1">
    <location>
        <begin position="76"/>
        <end position="85"/>
    </location>
</feature>
<proteinExistence type="predicted"/>
<evidence type="ECO:0000313" key="2">
    <source>
        <dbReference type="EMBL" id="GCC31762.1"/>
    </source>
</evidence>
<keyword evidence="3" id="KW-1185">Reference proteome</keyword>
<feature type="region of interest" description="Disordered" evidence="1">
    <location>
        <begin position="63"/>
        <end position="98"/>
    </location>
</feature>
<comment type="caution">
    <text evidence="2">The sequence shown here is derived from an EMBL/GenBank/DDBJ whole genome shotgun (WGS) entry which is preliminary data.</text>
</comment>
<dbReference type="Proteomes" id="UP000287033">
    <property type="component" value="Unassembled WGS sequence"/>
</dbReference>
<gene>
    <name evidence="2" type="ORF">chiPu_0010223</name>
</gene>
<dbReference type="EMBL" id="BEZZ01000386">
    <property type="protein sequence ID" value="GCC31762.1"/>
    <property type="molecule type" value="Genomic_DNA"/>
</dbReference>